<evidence type="ECO:0000313" key="1">
    <source>
        <dbReference type="EMBL" id="EFJ45910.1"/>
    </source>
</evidence>
<dbReference type="Proteomes" id="UP000001058">
    <property type="component" value="Unassembled WGS sequence"/>
</dbReference>
<name>D8U333_VOLCA</name>
<dbReference type="RefSeq" id="XP_002952988.1">
    <property type="nucleotide sequence ID" value="XM_002952942.1"/>
</dbReference>
<dbReference type="EMBL" id="GL378354">
    <property type="protein sequence ID" value="EFJ45910.1"/>
    <property type="molecule type" value="Genomic_DNA"/>
</dbReference>
<dbReference type="Gene3D" id="1.25.40.20">
    <property type="entry name" value="Ankyrin repeat-containing domain"/>
    <property type="match status" value="3"/>
</dbReference>
<organism evidence="2">
    <name type="scientific">Volvox carteri f. nagariensis</name>
    <dbReference type="NCBI Taxonomy" id="3068"/>
    <lineage>
        <taxon>Eukaryota</taxon>
        <taxon>Viridiplantae</taxon>
        <taxon>Chlorophyta</taxon>
        <taxon>core chlorophytes</taxon>
        <taxon>Chlorophyceae</taxon>
        <taxon>CS clade</taxon>
        <taxon>Chlamydomonadales</taxon>
        <taxon>Volvocaceae</taxon>
        <taxon>Volvox</taxon>
    </lineage>
</organism>
<protein>
    <recommendedName>
        <fullName evidence="3">Ankyrin repeat domain-containing protein</fullName>
    </recommendedName>
</protein>
<dbReference type="InterPro" id="IPR052050">
    <property type="entry name" value="SecEffector_AnkRepeat"/>
</dbReference>
<dbReference type="Pfam" id="PF12796">
    <property type="entry name" value="Ank_2"/>
    <property type="match status" value="1"/>
</dbReference>
<proteinExistence type="predicted"/>
<dbReference type="STRING" id="3068.D8U333"/>
<keyword evidence="2" id="KW-1185">Reference proteome</keyword>
<dbReference type="SMART" id="SM00248">
    <property type="entry name" value="ANK"/>
    <property type="match status" value="5"/>
</dbReference>
<dbReference type="GeneID" id="9627801"/>
<dbReference type="OrthoDB" id="546672at2759"/>
<dbReference type="SUPFAM" id="SSF48403">
    <property type="entry name" value="Ankyrin repeat"/>
    <property type="match status" value="2"/>
</dbReference>
<dbReference type="PANTHER" id="PTHR46586">
    <property type="entry name" value="ANKYRIN REPEAT-CONTAINING PROTEIN"/>
    <property type="match status" value="1"/>
</dbReference>
<evidence type="ECO:0000313" key="2">
    <source>
        <dbReference type="Proteomes" id="UP000001058"/>
    </source>
</evidence>
<dbReference type="eggNOG" id="KOG2274">
    <property type="taxonomic scope" value="Eukaryota"/>
</dbReference>
<dbReference type="PANTHER" id="PTHR46586:SF3">
    <property type="entry name" value="ANKYRIN REPEAT-CONTAINING PROTEIN"/>
    <property type="match status" value="1"/>
</dbReference>
<dbReference type="AlphaFoldDB" id="D8U333"/>
<reference evidence="1 2" key="1">
    <citation type="journal article" date="2010" name="Science">
        <title>Genomic analysis of organismal complexity in the multicellular green alga Volvox carteri.</title>
        <authorList>
            <person name="Prochnik S.E."/>
            <person name="Umen J."/>
            <person name="Nedelcu A.M."/>
            <person name="Hallmann A."/>
            <person name="Miller S.M."/>
            <person name="Nishii I."/>
            <person name="Ferris P."/>
            <person name="Kuo A."/>
            <person name="Mitros T."/>
            <person name="Fritz-Laylin L.K."/>
            <person name="Hellsten U."/>
            <person name="Chapman J."/>
            <person name="Simakov O."/>
            <person name="Rensing S.A."/>
            <person name="Terry A."/>
            <person name="Pangilinan J."/>
            <person name="Kapitonov V."/>
            <person name="Jurka J."/>
            <person name="Salamov A."/>
            <person name="Shapiro H."/>
            <person name="Schmutz J."/>
            <person name="Grimwood J."/>
            <person name="Lindquist E."/>
            <person name="Lucas S."/>
            <person name="Grigoriev I.V."/>
            <person name="Schmitt R."/>
            <person name="Kirk D."/>
            <person name="Rokhsar D.S."/>
        </authorList>
    </citation>
    <scope>NUCLEOTIDE SEQUENCE [LARGE SCALE GENOMIC DNA]</scope>
    <source>
        <strain evidence="2">f. Nagariensis / Eve</strain>
    </source>
</reference>
<dbReference type="InParanoid" id="D8U333"/>
<dbReference type="InterPro" id="IPR002110">
    <property type="entry name" value="Ankyrin_rpt"/>
</dbReference>
<evidence type="ECO:0008006" key="3">
    <source>
        <dbReference type="Google" id="ProtNLM"/>
    </source>
</evidence>
<dbReference type="InterPro" id="IPR036770">
    <property type="entry name" value="Ankyrin_rpt-contain_sf"/>
</dbReference>
<sequence>MRHLSCPKVDARVVVEAAGCMLSSKVFFSAAEEDSSEICQWRRERDPPIIDSFSELAAQAAARSGHLAIVRWLLQQERSPYKRMSAVARAWLEACYAGHQAVCEGLLEDGVPRDPGMCLAAAARGGHVGLTHWLLQQFEPAEGTESSFEMLWKADVIAGAAYSFDLAALQQLHRTLLQYDDGDDVLLTGDVLIKALSSPTPDWRAKVEWLQAQGCRLSGVEGLNWEAVASRSDAVDRVQVVLLMGDEVEAAVPDILNAAVCAGNLPLVRYLRAERDWVLECEDDAIDGAARVGNMAILVEMLALGWVLDGSTALAAAMGGQLHILEWLEGPEAAQAGGGEAIEDAMGWGWELLDCAISSDSVEVMEWLLRQRDLPWSGREIFKAAAARGSPALLEWLAARGFSMGVAVKAAGCMLSSDVFYAAAEAGNLEMYQWLQQPDRYFTYPFSELAAQAAARSGHLVMVRWLLQQERNRRSRERAGSRSFEVACYAGHQAVCEGLLEDDVQRDPGMCLAAAARGGHVGLTHWLLQQFEPAEGPESLFTKRLKDDLIEGAAYGFDLAALQQVHQILLQYDDGDDVLLTVNTLPEALSSPTPDWRAKVEWLQAHGCRLSGDEYMDWRAIASRSDAVDRVELLLPAFDQNEVVPEILRDAAHAANLPLVRYLRALRGMDWLPGHTGDATEEAARVGNMTLLVEMVTLGWQLDDQAVMAAAAGGQLHILEWLEGPEAAQAGSREAIQAAIDWGWEHVGGAISSDSVEVMEWLLRQRDLPWSGREMFKAAAARGSPALLEWLAARGFSMGDDGEPYVTAANHHDLVTLRCLRRLGWPWGPDVFSQAVYDKNSGSTLEILQWLHAEGCPVDWEAARSRAKTRRLQCGRGEEAVAIEDWIESIAPK</sequence>
<gene>
    <name evidence="1" type="ORF">VOLCADRAFT_93798</name>
</gene>
<accession>D8U333</accession>
<dbReference type="KEGG" id="vcn:VOLCADRAFT_93798"/>